<dbReference type="Proteomes" id="UP000568050">
    <property type="component" value="Unassembled WGS sequence"/>
</dbReference>
<reference evidence="2 3" key="1">
    <citation type="submission" date="2020-08" db="EMBL/GenBank/DDBJ databases">
        <title>Sequencing the genomes of 1000 actinobacteria strains.</title>
        <authorList>
            <person name="Klenk H.-P."/>
        </authorList>
    </citation>
    <scope>NUCLEOTIDE SEQUENCE [LARGE SCALE GENOMIC DNA]</scope>
    <source>
        <strain evidence="2 3">DSM 23040</strain>
    </source>
</reference>
<protein>
    <submittedName>
        <fullName evidence="2">Uncharacterized protein</fullName>
    </submittedName>
</protein>
<dbReference type="RefSeq" id="WP_183376668.1">
    <property type="nucleotide sequence ID" value="NZ_CBCSFZ010000028.1"/>
</dbReference>
<gene>
    <name evidence="2" type="ORF">FHX50_001768</name>
</gene>
<feature type="region of interest" description="Disordered" evidence="1">
    <location>
        <begin position="87"/>
        <end position="114"/>
    </location>
</feature>
<evidence type="ECO:0000256" key="1">
    <source>
        <dbReference type="SAM" id="MobiDB-lite"/>
    </source>
</evidence>
<name>A0A839QSJ9_9MICO</name>
<comment type="caution">
    <text evidence="2">The sequence shown here is derived from an EMBL/GenBank/DDBJ whole genome shotgun (WGS) entry which is preliminary data.</text>
</comment>
<evidence type="ECO:0000313" key="2">
    <source>
        <dbReference type="EMBL" id="MBB3023473.1"/>
    </source>
</evidence>
<evidence type="ECO:0000313" key="3">
    <source>
        <dbReference type="Proteomes" id="UP000568050"/>
    </source>
</evidence>
<accession>A0A839QSJ9</accession>
<dbReference type="EMBL" id="JACHWP010000005">
    <property type="protein sequence ID" value="MBB3023473.1"/>
    <property type="molecule type" value="Genomic_DNA"/>
</dbReference>
<sequence length="128" mass="13119">MAARARLVVGVAERDAAVLVGALSPVVHGLRVQLRHAAPRMVPPRSGPRGGELRGVLGQDPVEFTLMIQARCEGGFVSDGEGSFVLHGPGGDGFPKARHRSVHQGVPGDESAGAVVGLAGPGGDFVDR</sequence>
<proteinExistence type="predicted"/>
<organism evidence="2 3">
    <name type="scientific">Helcobacillus massiliensis</name>
    <dbReference type="NCBI Taxonomy" id="521392"/>
    <lineage>
        <taxon>Bacteria</taxon>
        <taxon>Bacillati</taxon>
        <taxon>Actinomycetota</taxon>
        <taxon>Actinomycetes</taxon>
        <taxon>Micrococcales</taxon>
        <taxon>Dermabacteraceae</taxon>
        <taxon>Helcobacillus</taxon>
    </lineage>
</organism>
<keyword evidence="3" id="KW-1185">Reference proteome</keyword>
<dbReference type="AlphaFoldDB" id="A0A839QSJ9"/>